<dbReference type="PANTHER" id="PTHR30026">
    <property type="entry name" value="OUTER MEMBRANE PROTEIN TOLC"/>
    <property type="match status" value="1"/>
</dbReference>
<organism evidence="8 9">
    <name type="scientific">Thauera aromatica K172</name>
    <dbReference type="NCBI Taxonomy" id="44139"/>
    <lineage>
        <taxon>Bacteria</taxon>
        <taxon>Pseudomonadati</taxon>
        <taxon>Pseudomonadota</taxon>
        <taxon>Betaproteobacteria</taxon>
        <taxon>Rhodocyclales</taxon>
        <taxon>Zoogloeaceae</taxon>
        <taxon>Thauera</taxon>
    </lineage>
</organism>
<dbReference type="SUPFAM" id="SSF56954">
    <property type="entry name" value="Outer membrane efflux proteins (OEP)"/>
    <property type="match status" value="1"/>
</dbReference>
<evidence type="ECO:0000256" key="2">
    <source>
        <dbReference type="ARBA" id="ARBA00007613"/>
    </source>
</evidence>
<name>A0A2R4BL11_THAAR</name>
<sequence length="455" mass="50124">MADSRSLLRLCGAWLRSLVVAAALGAVCAPAWSLDLMQAYQAALAQDATIRAARAARDAAVERLPQARAQLLPNIAISLGRNKNDIDRTQENSLGQEVEFGDEYFSYNQSLQLRQPLFRMPLFAGLRQAGFVVDDAEATLERELQDLGARVAGAYMEALLAQDALDLVLKQKAVTTTQLDAARKSLEAGFGTRTDIDEAQARLDMNMADELSARQHVDFTRRQLEILIDQPVDALAGIDAERLPLLPPEPADVTEWVRLAEENSPEVRALEARLEAARAEIAKARGGHYPTVDAVAQISRSGSENVTSPSSSYTNRLIGLQVNIPLFAGGYVNSTVRQAIAEQTRAEENLEAVRRDLAVRVHREHRGVTEGVLKVRALEQAARSAQQLVRSSRRSFEAGSRTTVDVLNAEQQLQVTLRDLAEARYLYLVSRVRLRALVGQDRERSVAEINAWLKG</sequence>
<dbReference type="Gene3D" id="1.20.1600.10">
    <property type="entry name" value="Outer membrane efflux proteins (OEP)"/>
    <property type="match status" value="1"/>
</dbReference>
<dbReference type="GO" id="GO:0009279">
    <property type="term" value="C:cell outer membrane"/>
    <property type="evidence" value="ECO:0007669"/>
    <property type="project" value="UniProtKB-SubCell"/>
</dbReference>
<proteinExistence type="inferred from homology"/>
<dbReference type="InterPro" id="IPR051906">
    <property type="entry name" value="TolC-like"/>
</dbReference>
<evidence type="ECO:0000256" key="3">
    <source>
        <dbReference type="ARBA" id="ARBA00022448"/>
    </source>
</evidence>
<dbReference type="Proteomes" id="UP000241885">
    <property type="component" value="Chromosome"/>
</dbReference>
<dbReference type="RefSeq" id="WP_107220225.1">
    <property type="nucleotide sequence ID" value="NZ_CP028339.1"/>
</dbReference>
<evidence type="ECO:0000313" key="8">
    <source>
        <dbReference type="EMBL" id="AVR87904.1"/>
    </source>
</evidence>
<dbReference type="InterPro" id="IPR010130">
    <property type="entry name" value="T1SS_OMP_TolC"/>
</dbReference>
<keyword evidence="6" id="KW-0472">Membrane</keyword>
<keyword evidence="9" id="KW-1185">Reference proteome</keyword>
<evidence type="ECO:0000313" key="9">
    <source>
        <dbReference type="Proteomes" id="UP000241885"/>
    </source>
</evidence>
<evidence type="ECO:0000256" key="7">
    <source>
        <dbReference type="ARBA" id="ARBA00023237"/>
    </source>
</evidence>
<evidence type="ECO:0000256" key="1">
    <source>
        <dbReference type="ARBA" id="ARBA00004442"/>
    </source>
</evidence>
<dbReference type="GO" id="GO:0015288">
    <property type="term" value="F:porin activity"/>
    <property type="evidence" value="ECO:0007669"/>
    <property type="project" value="TreeGrafter"/>
</dbReference>
<dbReference type="GO" id="GO:0015562">
    <property type="term" value="F:efflux transmembrane transporter activity"/>
    <property type="evidence" value="ECO:0007669"/>
    <property type="project" value="InterPro"/>
</dbReference>
<dbReference type="PANTHER" id="PTHR30026:SF20">
    <property type="entry name" value="OUTER MEMBRANE PROTEIN TOLC"/>
    <property type="match status" value="1"/>
</dbReference>
<comment type="subcellular location">
    <subcellularLocation>
        <location evidence="1">Cell outer membrane</location>
    </subcellularLocation>
</comment>
<dbReference type="GO" id="GO:1990281">
    <property type="term" value="C:efflux pump complex"/>
    <property type="evidence" value="ECO:0007669"/>
    <property type="project" value="TreeGrafter"/>
</dbReference>
<reference evidence="8 9" key="1">
    <citation type="submission" date="2018-03" db="EMBL/GenBank/DDBJ databases">
        <title>Complete genome sequence of Thauera aromatica, a model organism for studying aromatic compound degradation under denitrifying conditions.</title>
        <authorList>
            <person name="Lo H.-Y."/>
            <person name="Goris T."/>
            <person name="Boll M."/>
            <person name="Mueller J.A."/>
        </authorList>
    </citation>
    <scope>NUCLEOTIDE SEQUENCE [LARGE SCALE GENOMIC DNA]</scope>
    <source>
        <strain evidence="8 9">K172</strain>
    </source>
</reference>
<dbReference type="OrthoDB" id="9813458at2"/>
<dbReference type="Pfam" id="PF02321">
    <property type="entry name" value="OEP"/>
    <property type="match status" value="2"/>
</dbReference>
<keyword evidence="3" id="KW-0813">Transport</keyword>
<dbReference type="AlphaFoldDB" id="A0A2R4BL11"/>
<gene>
    <name evidence="8" type="ORF">Tharo_0962</name>
</gene>
<keyword evidence="7" id="KW-0998">Cell outer membrane</keyword>
<evidence type="ECO:0000256" key="6">
    <source>
        <dbReference type="ARBA" id="ARBA00023136"/>
    </source>
</evidence>
<dbReference type="KEGG" id="tak:Tharo_0962"/>
<dbReference type="EMBL" id="CP028339">
    <property type="protein sequence ID" value="AVR87904.1"/>
    <property type="molecule type" value="Genomic_DNA"/>
</dbReference>
<evidence type="ECO:0000256" key="4">
    <source>
        <dbReference type="ARBA" id="ARBA00022452"/>
    </source>
</evidence>
<keyword evidence="4" id="KW-1134">Transmembrane beta strand</keyword>
<keyword evidence="5" id="KW-0812">Transmembrane</keyword>
<dbReference type="NCBIfam" id="TIGR01844">
    <property type="entry name" value="type_I_sec_TolC"/>
    <property type="match status" value="1"/>
</dbReference>
<protein>
    <submittedName>
        <fullName evidence="8">Type I secretion outer membrane protein, TolC</fullName>
    </submittedName>
</protein>
<evidence type="ECO:0000256" key="5">
    <source>
        <dbReference type="ARBA" id="ARBA00022692"/>
    </source>
</evidence>
<comment type="similarity">
    <text evidence="2">Belongs to the outer membrane factor (OMF) (TC 1.B.17) family.</text>
</comment>
<dbReference type="InterPro" id="IPR003423">
    <property type="entry name" value="OMP_efflux"/>
</dbReference>
<accession>A0A2R4BL11</accession>